<dbReference type="OMA" id="WGTRIIS"/>
<evidence type="ECO:0000313" key="8">
    <source>
        <dbReference type="Proteomes" id="UP000271162"/>
    </source>
</evidence>
<comment type="subcellular location">
    <subcellularLocation>
        <location evidence="1">Membrane</location>
    </subcellularLocation>
</comment>
<feature type="transmembrane region" description="Helical" evidence="5">
    <location>
        <begin position="12"/>
        <end position="36"/>
    </location>
</feature>
<gene>
    <name evidence="7" type="ORF">NBR_LOCUS11495</name>
</gene>
<dbReference type="Proteomes" id="UP000271162">
    <property type="component" value="Unassembled WGS sequence"/>
</dbReference>
<keyword evidence="8" id="KW-1185">Reference proteome</keyword>
<dbReference type="AlphaFoldDB" id="A0A158R0B5"/>
<protein>
    <submittedName>
        <fullName evidence="9">G_PROTEIN_RECEP_F1_2 domain-containing protein</fullName>
    </submittedName>
</protein>
<feature type="transmembrane region" description="Helical" evidence="5">
    <location>
        <begin position="131"/>
        <end position="153"/>
    </location>
</feature>
<dbReference type="PANTHER" id="PTHR22718:SF25">
    <property type="entry name" value="G-PROTEIN COUPLED RECEPTORS FAMILY 1 PROFILE DOMAIN-CONTAINING PROTEIN"/>
    <property type="match status" value="1"/>
</dbReference>
<evidence type="ECO:0000256" key="4">
    <source>
        <dbReference type="ARBA" id="ARBA00023136"/>
    </source>
</evidence>
<dbReference type="EMBL" id="UYSL01020537">
    <property type="protein sequence ID" value="VDL75084.1"/>
    <property type="molecule type" value="Genomic_DNA"/>
</dbReference>
<reference evidence="7 8" key="2">
    <citation type="submission" date="2018-11" db="EMBL/GenBank/DDBJ databases">
        <authorList>
            <consortium name="Pathogen Informatics"/>
        </authorList>
    </citation>
    <scope>NUCLEOTIDE SEQUENCE [LARGE SCALE GENOMIC DNA]</scope>
</reference>
<dbReference type="SUPFAM" id="SSF81321">
    <property type="entry name" value="Family A G protein-coupled receptor-like"/>
    <property type="match status" value="1"/>
</dbReference>
<dbReference type="WBParaSite" id="NBR_0001149401-mRNA-1">
    <property type="protein sequence ID" value="NBR_0001149401-mRNA-1"/>
    <property type="gene ID" value="NBR_0001149401"/>
</dbReference>
<dbReference type="CDD" id="cd00637">
    <property type="entry name" value="7tm_classA_rhodopsin-like"/>
    <property type="match status" value="1"/>
</dbReference>
<keyword evidence="3 5" id="KW-1133">Transmembrane helix</keyword>
<dbReference type="PANTHER" id="PTHR22718">
    <property type="entry name" value="SERPENTINE RECEPTOR, CLASS X"/>
    <property type="match status" value="1"/>
</dbReference>
<proteinExistence type="predicted"/>
<evidence type="ECO:0000256" key="2">
    <source>
        <dbReference type="ARBA" id="ARBA00022692"/>
    </source>
</evidence>
<evidence type="ECO:0000313" key="7">
    <source>
        <dbReference type="EMBL" id="VDL75084.1"/>
    </source>
</evidence>
<organism evidence="9">
    <name type="scientific">Nippostrongylus brasiliensis</name>
    <name type="common">Rat hookworm</name>
    <dbReference type="NCBI Taxonomy" id="27835"/>
    <lineage>
        <taxon>Eukaryota</taxon>
        <taxon>Metazoa</taxon>
        <taxon>Ecdysozoa</taxon>
        <taxon>Nematoda</taxon>
        <taxon>Chromadorea</taxon>
        <taxon>Rhabditida</taxon>
        <taxon>Rhabditina</taxon>
        <taxon>Rhabditomorpha</taxon>
        <taxon>Strongyloidea</taxon>
        <taxon>Heligmosomidae</taxon>
        <taxon>Nippostrongylus</taxon>
    </lineage>
</organism>
<evidence type="ECO:0000256" key="5">
    <source>
        <dbReference type="SAM" id="Phobius"/>
    </source>
</evidence>
<evidence type="ECO:0000313" key="9">
    <source>
        <dbReference type="WBParaSite" id="NBR_0001149401-mRNA-1"/>
    </source>
</evidence>
<name>A0A158R0B5_NIPBR</name>
<dbReference type="Pfam" id="PF10328">
    <property type="entry name" value="7TM_GPCR_Srx"/>
    <property type="match status" value="1"/>
</dbReference>
<dbReference type="GO" id="GO:0016020">
    <property type="term" value="C:membrane"/>
    <property type="evidence" value="ECO:0007669"/>
    <property type="project" value="UniProtKB-SubCell"/>
</dbReference>
<evidence type="ECO:0000256" key="1">
    <source>
        <dbReference type="ARBA" id="ARBA00004370"/>
    </source>
</evidence>
<evidence type="ECO:0000256" key="3">
    <source>
        <dbReference type="ARBA" id="ARBA00022989"/>
    </source>
</evidence>
<keyword evidence="4 5" id="KW-0472">Membrane</keyword>
<feature type="domain" description="G-protein coupled receptors family 1 profile" evidence="6">
    <location>
        <begin position="29"/>
        <end position="240"/>
    </location>
</feature>
<feature type="transmembrane region" description="Helical" evidence="5">
    <location>
        <begin position="183"/>
        <end position="206"/>
    </location>
</feature>
<dbReference type="InterPro" id="IPR019430">
    <property type="entry name" value="7TM_GPCR_serpentine_rcpt_Srx"/>
</dbReference>
<feature type="transmembrane region" description="Helical" evidence="5">
    <location>
        <begin position="97"/>
        <end position="119"/>
    </location>
</feature>
<accession>A0A158R0B5</accession>
<dbReference type="Gene3D" id="1.20.1070.10">
    <property type="entry name" value="Rhodopsin 7-helix transmembrane proteins"/>
    <property type="match status" value="1"/>
</dbReference>
<reference evidence="9" key="1">
    <citation type="submission" date="2016-04" db="UniProtKB">
        <authorList>
            <consortium name="WormBaseParasite"/>
        </authorList>
    </citation>
    <scope>IDENTIFICATION</scope>
</reference>
<sequence>MAEVEATIGLRLLASLLILIPTLAGLTLQFLLAITLISGWKKFRDSSFYLITTQLLWCDTCALLLDLYAAFPMTLTGVQYMGDSAALYYVPLAFEGIAFNGIFMLSLLLTINRFLLFIFPKWHNKIFTPRGTKALSAFVWIYVFTLILLTNVFGCRKEFSKDFFYFWYHCENYNPKHFHFKDFLYIHSYVIPCIMAAMYMIIYVKLKLTSKSSSIQEESTIRKEVKYLTQTVLICVLIAVEVAGFITLPFLGVSGYGQPAESSFVFEFVVFSCVIDHDCFAKEKFVQYENYAILRRSPPVSRVVLTQA</sequence>
<keyword evidence="2 5" id="KW-0812">Transmembrane</keyword>
<dbReference type="InterPro" id="IPR017452">
    <property type="entry name" value="GPCR_Rhodpsn_7TM"/>
</dbReference>
<evidence type="ECO:0000259" key="6">
    <source>
        <dbReference type="PROSITE" id="PS50262"/>
    </source>
</evidence>
<feature type="transmembrane region" description="Helical" evidence="5">
    <location>
        <begin position="48"/>
        <end position="71"/>
    </location>
</feature>
<feature type="transmembrane region" description="Helical" evidence="5">
    <location>
        <begin position="227"/>
        <end position="251"/>
    </location>
</feature>
<dbReference type="PROSITE" id="PS50262">
    <property type="entry name" value="G_PROTEIN_RECEP_F1_2"/>
    <property type="match status" value="1"/>
</dbReference>